<protein>
    <submittedName>
        <fullName evidence="4">Protein TSSC4</fullName>
    </submittedName>
</protein>
<evidence type="ECO:0000313" key="4">
    <source>
        <dbReference type="WBParaSite" id="HPBE_0001701501-mRNA-1"/>
    </source>
</evidence>
<name>A0A183G5T3_HELPZ</name>
<dbReference type="EMBL" id="UZAH01029746">
    <property type="protein sequence ID" value="VDP07688.1"/>
    <property type="molecule type" value="Genomic_DNA"/>
</dbReference>
<feature type="region of interest" description="Disordered" evidence="1">
    <location>
        <begin position="104"/>
        <end position="130"/>
    </location>
</feature>
<evidence type="ECO:0000313" key="3">
    <source>
        <dbReference type="Proteomes" id="UP000050761"/>
    </source>
</evidence>
<dbReference type="AlphaFoldDB" id="A0A183G5T3"/>
<proteinExistence type="predicted"/>
<feature type="compositionally biased region" description="Basic and acidic residues" evidence="1">
    <location>
        <begin position="1"/>
        <end position="14"/>
    </location>
</feature>
<accession>A0A3P8BDE6</accession>
<dbReference type="Proteomes" id="UP000050761">
    <property type="component" value="Unassembled WGS sequence"/>
</dbReference>
<sequence>MDCEPSDVHAKSSGEETIEENAVSSSGKQFLEKSYDGRDEYLRLEEKKLKKLGPDHIMSHGKFSADFNETRSIMLHSQREAECCKVQENPHDAAGRVTLKFVKSKEHGKRKSTSAESTAARDQCFHEGTL</sequence>
<reference evidence="4" key="2">
    <citation type="submission" date="2019-09" db="UniProtKB">
        <authorList>
            <consortium name="WormBaseParasite"/>
        </authorList>
    </citation>
    <scope>IDENTIFICATION</scope>
</reference>
<reference evidence="2 3" key="1">
    <citation type="submission" date="2018-11" db="EMBL/GenBank/DDBJ databases">
        <authorList>
            <consortium name="Pathogen Informatics"/>
        </authorList>
    </citation>
    <scope>NUCLEOTIDE SEQUENCE [LARGE SCALE GENOMIC DNA]</scope>
</reference>
<accession>A0A183G5T3</accession>
<evidence type="ECO:0000256" key="1">
    <source>
        <dbReference type="SAM" id="MobiDB-lite"/>
    </source>
</evidence>
<evidence type="ECO:0000313" key="2">
    <source>
        <dbReference type="EMBL" id="VDP07688.1"/>
    </source>
</evidence>
<gene>
    <name evidence="2" type="ORF">HPBE_LOCUS17014</name>
</gene>
<dbReference type="WBParaSite" id="HPBE_0001701501-mRNA-1">
    <property type="protein sequence ID" value="HPBE_0001701501-mRNA-1"/>
    <property type="gene ID" value="HPBE_0001701501"/>
</dbReference>
<organism evidence="3 4">
    <name type="scientific">Heligmosomoides polygyrus</name>
    <name type="common">Parasitic roundworm</name>
    <dbReference type="NCBI Taxonomy" id="6339"/>
    <lineage>
        <taxon>Eukaryota</taxon>
        <taxon>Metazoa</taxon>
        <taxon>Ecdysozoa</taxon>
        <taxon>Nematoda</taxon>
        <taxon>Chromadorea</taxon>
        <taxon>Rhabditida</taxon>
        <taxon>Rhabditina</taxon>
        <taxon>Rhabditomorpha</taxon>
        <taxon>Strongyloidea</taxon>
        <taxon>Heligmosomidae</taxon>
        <taxon>Heligmosomoides</taxon>
    </lineage>
</organism>
<feature type="region of interest" description="Disordered" evidence="1">
    <location>
        <begin position="1"/>
        <end position="30"/>
    </location>
</feature>
<keyword evidence="3" id="KW-1185">Reference proteome</keyword>